<evidence type="ECO:0000256" key="3">
    <source>
        <dbReference type="ARBA" id="ARBA00022527"/>
    </source>
</evidence>
<keyword evidence="9 16" id="KW-0547">Nucleotide-binding</keyword>
<accession>A0A803MTG1</accession>
<keyword evidence="6 17" id="KW-0812">Transmembrane</keyword>
<evidence type="ECO:0000256" key="17">
    <source>
        <dbReference type="SAM" id="Phobius"/>
    </source>
</evidence>
<evidence type="ECO:0000256" key="1">
    <source>
        <dbReference type="ARBA" id="ARBA00004167"/>
    </source>
</evidence>
<evidence type="ECO:0000256" key="8">
    <source>
        <dbReference type="ARBA" id="ARBA00022737"/>
    </source>
</evidence>
<dbReference type="InterPro" id="IPR000719">
    <property type="entry name" value="Prot_kinase_dom"/>
</dbReference>
<evidence type="ECO:0000256" key="12">
    <source>
        <dbReference type="ARBA" id="ARBA00022989"/>
    </source>
</evidence>
<dbReference type="SUPFAM" id="SSF52058">
    <property type="entry name" value="L domain-like"/>
    <property type="match status" value="2"/>
</dbReference>
<evidence type="ECO:0000256" key="7">
    <source>
        <dbReference type="ARBA" id="ARBA00022729"/>
    </source>
</evidence>
<feature type="transmembrane region" description="Helical" evidence="17">
    <location>
        <begin position="586"/>
        <end position="605"/>
    </location>
</feature>
<dbReference type="Pfam" id="PF08263">
    <property type="entry name" value="LRRNT_2"/>
    <property type="match status" value="1"/>
</dbReference>
<keyword evidence="15" id="KW-0325">Glycoprotein</keyword>
<keyword evidence="14" id="KW-0675">Receptor</keyword>
<evidence type="ECO:0000256" key="15">
    <source>
        <dbReference type="ARBA" id="ARBA00023180"/>
    </source>
</evidence>
<dbReference type="GO" id="GO:0009791">
    <property type="term" value="P:post-embryonic development"/>
    <property type="evidence" value="ECO:0007669"/>
    <property type="project" value="UniProtKB-ARBA"/>
</dbReference>
<dbReference type="Gene3D" id="3.80.10.10">
    <property type="entry name" value="Ribonuclease Inhibitor"/>
    <property type="match status" value="3"/>
</dbReference>
<dbReference type="Gene3D" id="3.30.200.20">
    <property type="entry name" value="Phosphorylase Kinase, domain 1"/>
    <property type="match status" value="1"/>
</dbReference>
<keyword evidence="7 18" id="KW-0732">Signal</keyword>
<comment type="similarity">
    <text evidence="2">Belongs to the protein kinase superfamily. Ser/Thr protein kinase family.</text>
</comment>
<dbReference type="FunFam" id="3.80.10.10:FF:000228">
    <property type="entry name" value="Leucine-rich repeat receptor-like serine/threonine-protein kinase BAM1"/>
    <property type="match status" value="1"/>
</dbReference>
<dbReference type="FunFam" id="3.80.10.10:FF:000453">
    <property type="entry name" value="Leucine-rich receptor-like protein kinase family protein"/>
    <property type="match status" value="1"/>
</dbReference>
<dbReference type="GO" id="GO:0004674">
    <property type="term" value="F:protein serine/threonine kinase activity"/>
    <property type="evidence" value="ECO:0007669"/>
    <property type="project" value="UniProtKB-KW"/>
</dbReference>
<keyword evidence="13 17" id="KW-0472">Membrane</keyword>
<evidence type="ECO:0000259" key="19">
    <source>
        <dbReference type="PROSITE" id="PS50011"/>
    </source>
</evidence>
<evidence type="ECO:0000256" key="5">
    <source>
        <dbReference type="ARBA" id="ARBA00022679"/>
    </source>
</evidence>
<keyword evidence="8" id="KW-0677">Repeat</keyword>
<comment type="subcellular location">
    <subcellularLocation>
        <location evidence="1">Membrane</location>
        <topology evidence="1">Single-pass membrane protein</topology>
    </subcellularLocation>
</comment>
<evidence type="ECO:0000256" key="9">
    <source>
        <dbReference type="ARBA" id="ARBA00022741"/>
    </source>
</evidence>
<dbReference type="InterPro" id="IPR001611">
    <property type="entry name" value="Leu-rich_rpt"/>
</dbReference>
<dbReference type="GO" id="GO:0016020">
    <property type="term" value="C:membrane"/>
    <property type="evidence" value="ECO:0007669"/>
    <property type="project" value="UniProtKB-SubCell"/>
</dbReference>
<keyword evidence="21" id="KW-1185">Reference proteome</keyword>
<sequence>MAFQSFCLSSFVLILSLLNSVHSTSNQQPQYFNLMKNSLSGGALSYWNVQDGKSYCNYTGITCNMQGQVTKINISGWSLKGSFPSNVCSYLPELRVLDISNNFIQGRFPDGIINCSLLEVLNMSSLYLSGKLPNFSRMKYLRALDLSYNLFDGDFPMSIMNLTNLEMINFNENNNLNRWELPENITRLTWLRSLVLSTSKLQGLILPSLGTMSSLVDLELSGNYLHGQIPPELGKLNNLKSLMLYYNELTGTIPEELGNLTKLTDLDMSVNKLTGRIPESICRLPKLRGLQIYNNSLTGEIPTALGDSKSLSFLSIYDNFLTGDVPKNLGKSSAMTLLDLSENQLSGKLPPEICKGGKLVYFLVLSNKFTGEIPETYEKCTSLVRFRVSNNQLKGSVPQGLFGLPHVAVIDLAFNQLTGPISPSIGNAKNLSEFFAQSNQISGALPPEISGAVSLVKIDLSNNLLSGPIPTEIGNLKKLNLLLLRSNKLNSSIPDSLSELKSLNLLDLSNNQLTGKLPRSLSEIIPNSVNFSNNNLHGPIPLSLIKEGLEDSFLGNPGLCVTTYTDTSDRSFQLCQQACTRKRVNLMWVIVASVILFLFGAILFFKRWLRKGKSLIGHDETMSSSFCSYDVKSFHRISFNQREILDAMVDENIVGHGGSGTVYRIGLSSGDIVAVKKLWSRKTKDKVPEDQLFPDKELETEVQTLGNIRHKNIVKLYCYLSSFDCSLLVYEYMPNGNLWDALHKGKIQLDWPTRHQIALGVAQGLAYLHHDLLPSIVHRDIKSSNILLDVDFQPKVADFGVAKVLQAKGGKDSSNTVIAGTYGYMDPDYANTSKATTKCDVYSFGVVLMELVTGKKPVEAEFGENKNIINWVTTKAETKEGAMEVLDKRVSGLFRDDMLQVICTAIRCTARAPAPRPTMNDIVQFLGEIDPCRFDSCKSTTAPLNFSLVFSPSRRSFTPSDLGVSTSSSPISAFYLSPTHDLHQLEIAPTTWDLHRGGCGCNSKYLASPLSTFESLNPNKKMMDAGLFVALKIKSVDRSFQWVD</sequence>
<evidence type="ECO:0000256" key="18">
    <source>
        <dbReference type="SAM" id="SignalP"/>
    </source>
</evidence>
<evidence type="ECO:0000256" key="2">
    <source>
        <dbReference type="ARBA" id="ARBA00008684"/>
    </source>
</evidence>
<dbReference type="PRINTS" id="PR00019">
    <property type="entry name" value="LEURICHRPT"/>
</dbReference>
<evidence type="ECO:0000256" key="10">
    <source>
        <dbReference type="ARBA" id="ARBA00022777"/>
    </source>
</evidence>
<dbReference type="EnsemblPlants" id="AUR62034952-RA">
    <property type="protein sequence ID" value="AUR62034952-RA:cds"/>
    <property type="gene ID" value="AUR62034952"/>
</dbReference>
<feature type="signal peptide" evidence="18">
    <location>
        <begin position="1"/>
        <end position="23"/>
    </location>
</feature>
<dbReference type="GO" id="GO:0006952">
    <property type="term" value="P:defense response"/>
    <property type="evidence" value="ECO:0007669"/>
    <property type="project" value="UniProtKB-ARBA"/>
</dbReference>
<dbReference type="InterPro" id="IPR011009">
    <property type="entry name" value="Kinase-like_dom_sf"/>
</dbReference>
<dbReference type="Pfam" id="PF00560">
    <property type="entry name" value="LRR_1"/>
    <property type="match status" value="7"/>
</dbReference>
<name>A0A803MTG1_CHEQI</name>
<feature type="binding site" evidence="16">
    <location>
        <position position="677"/>
    </location>
    <ligand>
        <name>ATP</name>
        <dbReference type="ChEBI" id="CHEBI:30616"/>
    </ligand>
</feature>
<dbReference type="FunFam" id="3.30.200.20:FF:000530">
    <property type="entry name" value="receptor protein-tyrosine kinase CEPR1"/>
    <property type="match status" value="1"/>
</dbReference>
<keyword evidence="11 16" id="KW-0067">ATP-binding</keyword>
<feature type="domain" description="Protein kinase" evidence="19">
    <location>
        <begin position="648"/>
        <end position="926"/>
    </location>
</feature>
<keyword evidence="4" id="KW-0433">Leucine-rich repeat</keyword>
<dbReference type="OMA" id="HEIFGAM"/>
<dbReference type="PROSITE" id="PS00107">
    <property type="entry name" value="PROTEIN_KINASE_ATP"/>
    <property type="match status" value="1"/>
</dbReference>
<feature type="chain" id="PRO_5031235543" description="Protein kinase domain-containing protein" evidence="18">
    <location>
        <begin position="24"/>
        <end position="1044"/>
    </location>
</feature>
<dbReference type="InterPro" id="IPR003591">
    <property type="entry name" value="Leu-rich_rpt_typical-subtyp"/>
</dbReference>
<dbReference type="InterPro" id="IPR013210">
    <property type="entry name" value="LRR_N_plant-typ"/>
</dbReference>
<dbReference type="SMART" id="SM00220">
    <property type="entry name" value="S_TKc"/>
    <property type="match status" value="1"/>
</dbReference>
<dbReference type="GO" id="GO:0005524">
    <property type="term" value="F:ATP binding"/>
    <property type="evidence" value="ECO:0007669"/>
    <property type="project" value="UniProtKB-UniRule"/>
</dbReference>
<dbReference type="PROSITE" id="PS50011">
    <property type="entry name" value="PROTEIN_KINASE_DOM"/>
    <property type="match status" value="1"/>
</dbReference>
<proteinExistence type="inferred from homology"/>
<dbReference type="InterPro" id="IPR032675">
    <property type="entry name" value="LRR_dom_sf"/>
</dbReference>
<dbReference type="GO" id="GO:0001653">
    <property type="term" value="F:peptide receptor activity"/>
    <property type="evidence" value="ECO:0007669"/>
    <property type="project" value="UniProtKB-ARBA"/>
</dbReference>
<evidence type="ECO:0000256" key="4">
    <source>
        <dbReference type="ARBA" id="ARBA00022614"/>
    </source>
</evidence>
<keyword evidence="12 17" id="KW-1133">Transmembrane helix</keyword>
<evidence type="ECO:0000256" key="11">
    <source>
        <dbReference type="ARBA" id="ARBA00022840"/>
    </source>
</evidence>
<dbReference type="Pfam" id="PF00069">
    <property type="entry name" value="Pkinase"/>
    <property type="match status" value="1"/>
</dbReference>
<dbReference type="SMART" id="SM00369">
    <property type="entry name" value="LRR_TYP"/>
    <property type="match status" value="6"/>
</dbReference>
<dbReference type="PANTHER" id="PTHR48056:SF81">
    <property type="entry name" value="RECEPTOR PROTEIN-TYROSINE KINASE CEPR1"/>
    <property type="match status" value="1"/>
</dbReference>
<dbReference type="InterPro" id="IPR050647">
    <property type="entry name" value="Plant_LRR-RLKs"/>
</dbReference>
<dbReference type="FunFam" id="3.80.10.10:FF:000330">
    <property type="entry name" value="Receptor protein-tyrosine kinase CEPR1"/>
    <property type="match status" value="1"/>
</dbReference>
<evidence type="ECO:0000256" key="6">
    <source>
        <dbReference type="ARBA" id="ARBA00022692"/>
    </source>
</evidence>
<dbReference type="Gene3D" id="1.10.510.10">
    <property type="entry name" value="Transferase(Phosphotransferase) domain 1"/>
    <property type="match status" value="1"/>
</dbReference>
<dbReference type="PROSITE" id="PS00108">
    <property type="entry name" value="PROTEIN_KINASE_ST"/>
    <property type="match status" value="1"/>
</dbReference>
<dbReference type="Gramene" id="AUR62034952-RA">
    <property type="protein sequence ID" value="AUR62034952-RA:cds"/>
    <property type="gene ID" value="AUR62034952"/>
</dbReference>
<keyword evidence="3" id="KW-0723">Serine/threonine-protein kinase</keyword>
<evidence type="ECO:0000256" key="14">
    <source>
        <dbReference type="ARBA" id="ARBA00023170"/>
    </source>
</evidence>
<protein>
    <recommendedName>
        <fullName evidence="19">Protein kinase domain-containing protein</fullName>
    </recommendedName>
</protein>
<evidence type="ECO:0000256" key="16">
    <source>
        <dbReference type="PROSITE-ProRule" id="PRU10141"/>
    </source>
</evidence>
<dbReference type="GO" id="GO:0051707">
    <property type="term" value="P:response to other organism"/>
    <property type="evidence" value="ECO:0007669"/>
    <property type="project" value="UniProtKB-ARBA"/>
</dbReference>
<evidence type="ECO:0000313" key="21">
    <source>
        <dbReference type="Proteomes" id="UP000596660"/>
    </source>
</evidence>
<dbReference type="PANTHER" id="PTHR48056">
    <property type="entry name" value="LRR RECEPTOR-LIKE SERINE/THREONINE-PROTEIN KINASE-RELATED"/>
    <property type="match status" value="1"/>
</dbReference>
<evidence type="ECO:0000313" key="20">
    <source>
        <dbReference type="EnsemblPlants" id="AUR62034952-RA:cds"/>
    </source>
</evidence>
<dbReference type="AlphaFoldDB" id="A0A803MTG1"/>
<dbReference type="Proteomes" id="UP000596660">
    <property type="component" value="Unplaced"/>
</dbReference>
<organism evidence="20 21">
    <name type="scientific">Chenopodium quinoa</name>
    <name type="common">Quinoa</name>
    <dbReference type="NCBI Taxonomy" id="63459"/>
    <lineage>
        <taxon>Eukaryota</taxon>
        <taxon>Viridiplantae</taxon>
        <taxon>Streptophyta</taxon>
        <taxon>Embryophyta</taxon>
        <taxon>Tracheophyta</taxon>
        <taxon>Spermatophyta</taxon>
        <taxon>Magnoliopsida</taxon>
        <taxon>eudicotyledons</taxon>
        <taxon>Gunneridae</taxon>
        <taxon>Pentapetalae</taxon>
        <taxon>Caryophyllales</taxon>
        <taxon>Chenopodiaceae</taxon>
        <taxon>Chenopodioideae</taxon>
        <taxon>Atripliceae</taxon>
        <taxon>Chenopodium</taxon>
    </lineage>
</organism>
<dbReference type="FunFam" id="1.10.510.10:FF:000276">
    <property type="entry name" value="LRR receptor-like serine/threonine-protein kinase RCH1"/>
    <property type="match status" value="1"/>
</dbReference>
<dbReference type="SUPFAM" id="SSF56112">
    <property type="entry name" value="Protein kinase-like (PK-like)"/>
    <property type="match status" value="1"/>
</dbReference>
<reference evidence="20" key="2">
    <citation type="submission" date="2021-03" db="UniProtKB">
        <authorList>
            <consortium name="EnsemblPlants"/>
        </authorList>
    </citation>
    <scope>IDENTIFICATION</scope>
</reference>
<evidence type="ECO:0000256" key="13">
    <source>
        <dbReference type="ARBA" id="ARBA00023136"/>
    </source>
</evidence>
<keyword evidence="10" id="KW-0418">Kinase</keyword>
<dbReference type="InterPro" id="IPR008271">
    <property type="entry name" value="Ser/Thr_kinase_AS"/>
</dbReference>
<reference evidence="20" key="1">
    <citation type="journal article" date="2017" name="Nature">
        <title>The genome of Chenopodium quinoa.</title>
        <authorList>
            <person name="Jarvis D.E."/>
            <person name="Ho Y.S."/>
            <person name="Lightfoot D.J."/>
            <person name="Schmoeckel S.M."/>
            <person name="Li B."/>
            <person name="Borm T.J.A."/>
            <person name="Ohyanagi H."/>
            <person name="Mineta K."/>
            <person name="Michell C.T."/>
            <person name="Saber N."/>
            <person name="Kharbatia N.M."/>
            <person name="Rupper R.R."/>
            <person name="Sharp A.R."/>
            <person name="Dally N."/>
            <person name="Boughton B.A."/>
            <person name="Woo Y.H."/>
            <person name="Gao G."/>
            <person name="Schijlen E.G.W.M."/>
            <person name="Guo X."/>
            <person name="Momin A.A."/>
            <person name="Negrao S."/>
            <person name="Al-Babili S."/>
            <person name="Gehring C."/>
            <person name="Roessner U."/>
            <person name="Jung C."/>
            <person name="Murphy K."/>
            <person name="Arold S.T."/>
            <person name="Gojobori T."/>
            <person name="van der Linden C.G."/>
            <person name="van Loo E.N."/>
            <person name="Jellen E.N."/>
            <person name="Maughan P.J."/>
            <person name="Tester M."/>
        </authorList>
    </citation>
    <scope>NUCLEOTIDE SEQUENCE [LARGE SCALE GENOMIC DNA]</scope>
    <source>
        <strain evidence="20">cv. PI 614886</strain>
    </source>
</reference>
<keyword evidence="5" id="KW-0808">Transferase</keyword>
<dbReference type="InterPro" id="IPR017441">
    <property type="entry name" value="Protein_kinase_ATP_BS"/>
</dbReference>